<dbReference type="Proteomes" id="UP001153076">
    <property type="component" value="Unassembled WGS sequence"/>
</dbReference>
<dbReference type="EMBL" id="JAKOGI010000244">
    <property type="protein sequence ID" value="KAJ8438699.1"/>
    <property type="molecule type" value="Genomic_DNA"/>
</dbReference>
<accession>A0A9Q1K952</accession>
<reference evidence="2" key="1">
    <citation type="submission" date="2022-04" db="EMBL/GenBank/DDBJ databases">
        <title>Carnegiea gigantea Genome sequencing and assembly v2.</title>
        <authorList>
            <person name="Copetti D."/>
            <person name="Sanderson M.J."/>
            <person name="Burquez A."/>
            <person name="Wojciechowski M.F."/>
        </authorList>
    </citation>
    <scope>NUCLEOTIDE SEQUENCE</scope>
    <source>
        <strain evidence="2">SGP5-SGP5p</strain>
        <tissue evidence="2">Aerial part</tissue>
    </source>
</reference>
<dbReference type="AlphaFoldDB" id="A0A9Q1K952"/>
<name>A0A9Q1K952_9CARY</name>
<protein>
    <submittedName>
        <fullName evidence="2">Uncharacterized protein</fullName>
    </submittedName>
</protein>
<evidence type="ECO:0000313" key="2">
    <source>
        <dbReference type="EMBL" id="KAJ8438699.1"/>
    </source>
</evidence>
<feature type="compositionally biased region" description="Polar residues" evidence="1">
    <location>
        <begin position="13"/>
        <end position="27"/>
    </location>
</feature>
<gene>
    <name evidence="2" type="ORF">Cgig2_011882</name>
</gene>
<organism evidence="2 3">
    <name type="scientific">Carnegiea gigantea</name>
    <dbReference type="NCBI Taxonomy" id="171969"/>
    <lineage>
        <taxon>Eukaryota</taxon>
        <taxon>Viridiplantae</taxon>
        <taxon>Streptophyta</taxon>
        <taxon>Embryophyta</taxon>
        <taxon>Tracheophyta</taxon>
        <taxon>Spermatophyta</taxon>
        <taxon>Magnoliopsida</taxon>
        <taxon>eudicotyledons</taxon>
        <taxon>Gunneridae</taxon>
        <taxon>Pentapetalae</taxon>
        <taxon>Caryophyllales</taxon>
        <taxon>Cactineae</taxon>
        <taxon>Cactaceae</taxon>
        <taxon>Cactoideae</taxon>
        <taxon>Echinocereeae</taxon>
        <taxon>Carnegiea</taxon>
    </lineage>
</organism>
<proteinExistence type="predicted"/>
<feature type="region of interest" description="Disordered" evidence="1">
    <location>
        <begin position="1"/>
        <end position="34"/>
    </location>
</feature>
<sequence>MFSREAMEASLTMVDSSASNETRTCTASEEHQPEKIHEKIEQIIELENFVCNSGNRRDRNGGCGEYPTLEPCCQSLKKPFDGISHGTRWKGRARRKDRASLQNQPLPYNYRELCPDFDLAVAEEYAQDYEVPKLPQATFYVMLLNDVVRLGIVSGFIAGYWKASLEGLRWKSFESWMYINRRGLLEAQLQRRSPRGELRLQ</sequence>
<evidence type="ECO:0000313" key="3">
    <source>
        <dbReference type="Proteomes" id="UP001153076"/>
    </source>
</evidence>
<evidence type="ECO:0000256" key="1">
    <source>
        <dbReference type="SAM" id="MobiDB-lite"/>
    </source>
</evidence>
<comment type="caution">
    <text evidence="2">The sequence shown here is derived from an EMBL/GenBank/DDBJ whole genome shotgun (WGS) entry which is preliminary data.</text>
</comment>
<keyword evidence="3" id="KW-1185">Reference proteome</keyword>